<evidence type="ECO:0000313" key="4">
    <source>
        <dbReference type="Proteomes" id="UP001595921"/>
    </source>
</evidence>
<evidence type="ECO:0000256" key="1">
    <source>
        <dbReference type="ARBA" id="ARBA00006484"/>
    </source>
</evidence>
<dbReference type="GO" id="GO:0016491">
    <property type="term" value="F:oxidoreductase activity"/>
    <property type="evidence" value="ECO:0007669"/>
    <property type="project" value="UniProtKB-KW"/>
</dbReference>
<name>A0ABD5PAJ2_9EURY</name>
<comment type="similarity">
    <text evidence="1">Belongs to the short-chain dehydrogenases/reductases (SDR) family.</text>
</comment>
<dbReference type="InterPro" id="IPR036291">
    <property type="entry name" value="NAD(P)-bd_dom_sf"/>
</dbReference>
<evidence type="ECO:0000256" key="2">
    <source>
        <dbReference type="ARBA" id="ARBA00023002"/>
    </source>
</evidence>
<evidence type="ECO:0000313" key="3">
    <source>
        <dbReference type="EMBL" id="MFC4357683.1"/>
    </source>
</evidence>
<dbReference type="Proteomes" id="UP001595921">
    <property type="component" value="Unassembled WGS sequence"/>
</dbReference>
<reference evidence="3 4" key="1">
    <citation type="journal article" date="2019" name="Int. J. Syst. Evol. Microbiol.">
        <title>The Global Catalogue of Microorganisms (GCM) 10K type strain sequencing project: providing services to taxonomists for standard genome sequencing and annotation.</title>
        <authorList>
            <consortium name="The Broad Institute Genomics Platform"/>
            <consortium name="The Broad Institute Genome Sequencing Center for Infectious Disease"/>
            <person name="Wu L."/>
            <person name="Ma J."/>
        </authorList>
    </citation>
    <scope>NUCLEOTIDE SEQUENCE [LARGE SCALE GENOMIC DNA]</scope>
    <source>
        <strain evidence="3 4">CGMCC 1.12553</strain>
    </source>
</reference>
<dbReference type="PANTHER" id="PTHR42760:SF133">
    <property type="entry name" value="3-OXOACYL-[ACYL-CARRIER-PROTEIN] REDUCTASE"/>
    <property type="match status" value="1"/>
</dbReference>
<dbReference type="NCBIfam" id="NF006619">
    <property type="entry name" value="PRK09186.1"/>
    <property type="match status" value="1"/>
</dbReference>
<protein>
    <submittedName>
        <fullName evidence="3">Oxidoreductase</fullName>
    </submittedName>
</protein>
<dbReference type="EMBL" id="JBHSDS010000003">
    <property type="protein sequence ID" value="MFC4357683.1"/>
    <property type="molecule type" value="Genomic_DNA"/>
</dbReference>
<dbReference type="PRINTS" id="PR00081">
    <property type="entry name" value="GDHRDH"/>
</dbReference>
<dbReference type="InterPro" id="IPR002347">
    <property type="entry name" value="SDR_fam"/>
</dbReference>
<accession>A0ABD5PAJ2</accession>
<keyword evidence="4" id="KW-1185">Reference proteome</keyword>
<keyword evidence="2" id="KW-0560">Oxidoreductase</keyword>
<organism evidence="3 4">
    <name type="scientific">Halobium salinum</name>
    <dbReference type="NCBI Taxonomy" id="1364940"/>
    <lineage>
        <taxon>Archaea</taxon>
        <taxon>Methanobacteriati</taxon>
        <taxon>Methanobacteriota</taxon>
        <taxon>Stenosarchaea group</taxon>
        <taxon>Halobacteria</taxon>
        <taxon>Halobacteriales</taxon>
        <taxon>Haloferacaceae</taxon>
        <taxon>Halobium</taxon>
    </lineage>
</organism>
<dbReference type="AlphaFoldDB" id="A0ABD5PAJ2"/>
<dbReference type="Pfam" id="PF13561">
    <property type="entry name" value="adh_short_C2"/>
    <property type="match status" value="1"/>
</dbReference>
<comment type="caution">
    <text evidence="3">The sequence shown here is derived from an EMBL/GenBank/DDBJ whole genome shotgun (WGS) entry which is preliminary data.</text>
</comment>
<gene>
    <name evidence="3" type="ORF">ACFO0N_06935</name>
</gene>
<dbReference type="PANTHER" id="PTHR42760">
    <property type="entry name" value="SHORT-CHAIN DEHYDROGENASES/REDUCTASES FAMILY MEMBER"/>
    <property type="match status" value="1"/>
</dbReference>
<dbReference type="SUPFAM" id="SSF51735">
    <property type="entry name" value="NAD(P)-binding Rossmann-fold domains"/>
    <property type="match status" value="1"/>
</dbReference>
<dbReference type="RefSeq" id="WP_267622010.1">
    <property type="nucleotide sequence ID" value="NZ_JAODIW010000006.1"/>
</dbReference>
<proteinExistence type="inferred from homology"/>
<dbReference type="Gene3D" id="3.40.50.720">
    <property type="entry name" value="NAD(P)-binding Rossmann-like Domain"/>
    <property type="match status" value="1"/>
</dbReference>
<sequence length="256" mass="27518">MNQLFDLSNNTVVVSGGAGLIGSALTRGLADHGAAIVVADAAVDRGATLADEVKGRFVETDVTSEASMRDCFETVVSEFGTVDGFVNCSYPRNENYGQSYETMTYADWRENVDLHLNSYFLGAYLASQVMVGQQGGGSIVNFGSTYGIQAPNFAVYEGTGMTSPVEYSAIKGGVLNLTRYMASYLGRDGVRVNSLSPGGVFDNQHPEFVERYEERTAVGRMAEPEDFIGAVVYLVSNASTYVTGHNLVIDGGWTIR</sequence>